<name>A4G3K4_HERAR</name>
<keyword evidence="1" id="KW-1133">Transmembrane helix</keyword>
<dbReference type="HOGENOM" id="CLU_2523006_0_0_4"/>
<dbReference type="AlphaFoldDB" id="A4G3K4"/>
<feature type="transmembrane region" description="Helical" evidence="1">
    <location>
        <begin position="33"/>
        <end position="55"/>
    </location>
</feature>
<protein>
    <submittedName>
        <fullName evidence="2">Uncharacterized protein</fullName>
    </submittedName>
</protein>
<keyword evidence="3" id="KW-1185">Reference proteome</keyword>
<evidence type="ECO:0000313" key="2">
    <source>
        <dbReference type="EMBL" id="CAL61091.1"/>
    </source>
</evidence>
<organism evidence="2 3">
    <name type="scientific">Herminiimonas arsenicoxydans</name>
    <dbReference type="NCBI Taxonomy" id="204773"/>
    <lineage>
        <taxon>Bacteria</taxon>
        <taxon>Pseudomonadati</taxon>
        <taxon>Pseudomonadota</taxon>
        <taxon>Betaproteobacteria</taxon>
        <taxon>Burkholderiales</taxon>
        <taxon>Oxalobacteraceae</taxon>
        <taxon>Herminiimonas</taxon>
    </lineage>
</organism>
<keyword evidence="1" id="KW-0812">Transmembrane</keyword>
<reference evidence="2 3" key="1">
    <citation type="journal article" date="2007" name="PLoS Genet.">
        <title>A tale of two oxidation states: bacterial colonization of arsenic-rich environments.</title>
        <authorList>
            <person name="Muller D."/>
            <person name="Medigue C."/>
            <person name="Koechler S."/>
            <person name="Barbe V."/>
            <person name="Barakat M."/>
            <person name="Talla E."/>
            <person name="Bonnefoy V."/>
            <person name="Krin E."/>
            <person name="Arsene-Ploetze F."/>
            <person name="Carapito C."/>
            <person name="Chandler M."/>
            <person name="Cournoyer B."/>
            <person name="Cruveiller S."/>
            <person name="Dossat C."/>
            <person name="Duval S."/>
            <person name="Heymann M."/>
            <person name="Leize E."/>
            <person name="Lieutaud A."/>
            <person name="Lievremont D."/>
            <person name="Makita Y."/>
            <person name="Mangenot S."/>
            <person name="Nitschke W."/>
            <person name="Ortet P."/>
            <person name="Perdrial N."/>
            <person name="Schoepp B."/>
            <person name="Siguier N."/>
            <person name="Simeonova D.D."/>
            <person name="Rouy Z."/>
            <person name="Segurens B."/>
            <person name="Turlin E."/>
            <person name="Vallenet D."/>
            <person name="Van Dorsselaer A."/>
            <person name="Weiss S."/>
            <person name="Weissenbach J."/>
            <person name="Lett M.C."/>
            <person name="Danchin A."/>
            <person name="Bertin P.N."/>
        </authorList>
    </citation>
    <scope>NUCLEOTIDE SEQUENCE [LARGE SCALE GENOMIC DNA]</scope>
    <source>
        <strain evidence="3">ULPAs1</strain>
    </source>
</reference>
<evidence type="ECO:0000313" key="3">
    <source>
        <dbReference type="Proteomes" id="UP000006697"/>
    </source>
</evidence>
<evidence type="ECO:0000256" key="1">
    <source>
        <dbReference type="SAM" id="Phobius"/>
    </source>
</evidence>
<proteinExistence type="predicted"/>
<dbReference type="EMBL" id="CU207211">
    <property type="protein sequence ID" value="CAL61091.1"/>
    <property type="molecule type" value="Genomic_DNA"/>
</dbReference>
<gene>
    <name evidence="2" type="ordered locus">HEAR0907</name>
</gene>
<accession>A4G3K4</accession>
<sequence length="84" mass="9345">MLCIGRAPLASQSDHLHEMKLRSRIESDAMKRLYTLCLCTIAAMGSLFVIFNPIAVSAETSQNDMAEQAQITTLVTMAIPPYKW</sequence>
<keyword evidence="1" id="KW-0472">Membrane</keyword>
<dbReference type="Proteomes" id="UP000006697">
    <property type="component" value="Chromosome"/>
</dbReference>
<dbReference type="KEGG" id="har:HEAR0907"/>